<dbReference type="SMART" id="SM00448">
    <property type="entry name" value="REC"/>
    <property type="match status" value="1"/>
</dbReference>
<dbReference type="InterPro" id="IPR011006">
    <property type="entry name" value="CheY-like_superfamily"/>
</dbReference>
<dbReference type="Pfam" id="PF00072">
    <property type="entry name" value="Response_reg"/>
    <property type="match status" value="1"/>
</dbReference>
<feature type="domain" description="Response regulatory" evidence="10">
    <location>
        <begin position="2"/>
        <end position="119"/>
    </location>
</feature>
<keyword evidence="12" id="KW-1185">Reference proteome</keyword>
<keyword evidence="2" id="KW-0963">Cytoplasm</keyword>
<reference evidence="11 12" key="1">
    <citation type="submission" date="2014-12" db="EMBL/GenBank/DDBJ databases">
        <title>Draft genome sequence of Paenibacillus kamchatkensis strain B-2647.</title>
        <authorList>
            <person name="Karlyshev A.V."/>
            <person name="Kudryashova E.B."/>
        </authorList>
    </citation>
    <scope>NUCLEOTIDE SEQUENCE [LARGE SCALE GENOMIC DNA]</scope>
    <source>
        <strain evidence="11 12">VKM B-2647</strain>
    </source>
</reference>
<feature type="domain" description="HTH araC/xylS-type" evidence="9">
    <location>
        <begin position="474"/>
        <end position="573"/>
    </location>
</feature>
<evidence type="ECO:0000259" key="10">
    <source>
        <dbReference type="PROSITE" id="PS50110"/>
    </source>
</evidence>
<dbReference type="CDD" id="cd17536">
    <property type="entry name" value="REC_YesN-like"/>
    <property type="match status" value="1"/>
</dbReference>
<proteinExistence type="predicted"/>
<dbReference type="InterPro" id="IPR051552">
    <property type="entry name" value="HptR"/>
</dbReference>
<evidence type="ECO:0000256" key="7">
    <source>
        <dbReference type="ARBA" id="ARBA00023163"/>
    </source>
</evidence>
<dbReference type="RefSeq" id="WP_041045493.1">
    <property type="nucleotide sequence ID" value="NZ_JXAK01000003.1"/>
</dbReference>
<evidence type="ECO:0000256" key="5">
    <source>
        <dbReference type="ARBA" id="ARBA00023015"/>
    </source>
</evidence>
<keyword evidence="3 8" id="KW-0597">Phosphoprotein</keyword>
<comment type="subcellular location">
    <subcellularLocation>
        <location evidence="1">Cytoplasm</location>
    </subcellularLocation>
</comment>
<dbReference type="Proteomes" id="UP000031967">
    <property type="component" value="Unassembled WGS sequence"/>
</dbReference>
<dbReference type="Gene3D" id="3.40.50.2300">
    <property type="match status" value="1"/>
</dbReference>
<evidence type="ECO:0000256" key="2">
    <source>
        <dbReference type="ARBA" id="ARBA00022490"/>
    </source>
</evidence>
<evidence type="ECO:0000256" key="8">
    <source>
        <dbReference type="PROSITE-ProRule" id="PRU00169"/>
    </source>
</evidence>
<dbReference type="PROSITE" id="PS50110">
    <property type="entry name" value="RESPONSE_REGULATORY"/>
    <property type="match status" value="1"/>
</dbReference>
<dbReference type="SUPFAM" id="SSF46689">
    <property type="entry name" value="Homeodomain-like"/>
    <property type="match status" value="2"/>
</dbReference>
<evidence type="ECO:0000313" key="11">
    <source>
        <dbReference type="EMBL" id="KIL42146.1"/>
    </source>
</evidence>
<organism evidence="11 12">
    <name type="scientific">Gordoniibacillus kamchatkensis</name>
    <dbReference type="NCBI Taxonomy" id="1590651"/>
    <lineage>
        <taxon>Bacteria</taxon>
        <taxon>Bacillati</taxon>
        <taxon>Bacillota</taxon>
        <taxon>Bacilli</taxon>
        <taxon>Bacillales</taxon>
        <taxon>Paenibacillaceae</taxon>
        <taxon>Gordoniibacillus</taxon>
    </lineage>
</organism>
<evidence type="ECO:0000256" key="3">
    <source>
        <dbReference type="ARBA" id="ARBA00022553"/>
    </source>
</evidence>
<dbReference type="SUPFAM" id="SSF52172">
    <property type="entry name" value="CheY-like"/>
    <property type="match status" value="1"/>
</dbReference>
<keyword evidence="6" id="KW-0238">DNA-binding</keyword>
<evidence type="ECO:0000256" key="6">
    <source>
        <dbReference type="ARBA" id="ARBA00023125"/>
    </source>
</evidence>
<keyword evidence="7" id="KW-0804">Transcription</keyword>
<dbReference type="PANTHER" id="PTHR42713">
    <property type="entry name" value="HISTIDINE KINASE-RELATED"/>
    <property type="match status" value="1"/>
</dbReference>
<dbReference type="PROSITE" id="PS01124">
    <property type="entry name" value="HTH_ARAC_FAMILY_2"/>
    <property type="match status" value="1"/>
</dbReference>
<protein>
    <recommendedName>
        <fullName evidence="13">Response regulator</fullName>
    </recommendedName>
</protein>
<dbReference type="InterPro" id="IPR018060">
    <property type="entry name" value="HTH_AraC"/>
</dbReference>
<feature type="modified residue" description="4-aspartylphosphate" evidence="8">
    <location>
        <position position="54"/>
    </location>
</feature>
<evidence type="ECO:0000256" key="1">
    <source>
        <dbReference type="ARBA" id="ARBA00004496"/>
    </source>
</evidence>
<gene>
    <name evidence="11" type="ORF">SD70_02955</name>
</gene>
<dbReference type="InterPro" id="IPR009057">
    <property type="entry name" value="Homeodomain-like_sf"/>
</dbReference>
<sequence>MKLLVVDDEPVILHGIMRIIERGNTPFTEVVGAADGIDALQLLERFRPDLMITDLHMPELNGLELIHEVQSRRYCDRFIILTGYDDFEYARQAIRYRVIDYLLKPIHKEELLNLLVRTAQSIEKERAAAGKLDLLKLKEHILYNSPFDEQFVSPDELKAMLPYPHIGLLAGCAEPESLPAFLACVNRLAAELEAGFGLNGKAVVLHSRQLGQAVVLINSASAISEAQLSGIRGKLLASGDPRLHKLGIGFSQREHAAGKLRELYNEAIAAAIVSRYAQGEIMAVFDQHELGIEEGLNRLHRLVEERLQRWESPEQIRQDIARWWAEGAPDAGSGAGGGVAGGAGASRVAGDTGAAVGAGSGDARVAGSAWSNGGAGDAADVGDVDSNGIAGDTRAVEAAGASFRRDHRPLLVCIAVYLHHIGSSLEKIAGPQAAAELFQNSERLEGDALAALWSQVLQAVHRTDAKHSTQHTMDKIIGYVEANYKQDLSLDLLSEHVQVHPNYISILFKKEKGTTFLHYLHSFRIHKAKELMSQFPDWPLDAIAEQVGYANPRHFYKVFKKYEHQTPGQFRIASKRD</sequence>
<evidence type="ECO:0000256" key="4">
    <source>
        <dbReference type="ARBA" id="ARBA00023012"/>
    </source>
</evidence>
<evidence type="ECO:0008006" key="13">
    <source>
        <dbReference type="Google" id="ProtNLM"/>
    </source>
</evidence>
<name>A0ABR5AM99_9BACL</name>
<keyword evidence="4" id="KW-0902">Two-component regulatory system</keyword>
<accession>A0ABR5AM99</accession>
<dbReference type="Pfam" id="PF12833">
    <property type="entry name" value="HTH_18"/>
    <property type="match status" value="1"/>
</dbReference>
<evidence type="ECO:0000313" key="12">
    <source>
        <dbReference type="Proteomes" id="UP000031967"/>
    </source>
</evidence>
<dbReference type="EMBL" id="JXAK01000003">
    <property type="protein sequence ID" value="KIL42146.1"/>
    <property type="molecule type" value="Genomic_DNA"/>
</dbReference>
<dbReference type="Gene3D" id="1.10.10.60">
    <property type="entry name" value="Homeodomain-like"/>
    <property type="match status" value="2"/>
</dbReference>
<keyword evidence="5" id="KW-0805">Transcription regulation</keyword>
<dbReference type="PANTHER" id="PTHR42713:SF3">
    <property type="entry name" value="TRANSCRIPTIONAL REGULATORY PROTEIN HPTR"/>
    <property type="match status" value="1"/>
</dbReference>
<dbReference type="InterPro" id="IPR001789">
    <property type="entry name" value="Sig_transdc_resp-reg_receiver"/>
</dbReference>
<evidence type="ECO:0000259" key="9">
    <source>
        <dbReference type="PROSITE" id="PS01124"/>
    </source>
</evidence>
<dbReference type="SMART" id="SM00342">
    <property type="entry name" value="HTH_ARAC"/>
    <property type="match status" value="1"/>
</dbReference>
<comment type="caution">
    <text evidence="11">The sequence shown here is derived from an EMBL/GenBank/DDBJ whole genome shotgun (WGS) entry which is preliminary data.</text>
</comment>